<protein>
    <submittedName>
        <fullName evidence="1">Uncharacterized protein</fullName>
    </submittedName>
</protein>
<sequence length="109" mass="12646">IIENPEEYLEEGNMLESDFVNYNLQNDEIIKANNHDGEQTFKNEIDNIVDIETIETKSIEENMEEGVIKSEEGVIKSEERVIKSETDFISDNVENIEIEESEFKKSETL</sequence>
<name>A0A1B6CFA5_9HEMI</name>
<proteinExistence type="predicted"/>
<accession>A0A1B6CFA5</accession>
<dbReference type="EMBL" id="GEDC01025278">
    <property type="protein sequence ID" value="JAS12020.1"/>
    <property type="molecule type" value="Transcribed_RNA"/>
</dbReference>
<gene>
    <name evidence="1" type="ORF">g.7540</name>
</gene>
<feature type="non-terminal residue" evidence="1">
    <location>
        <position position="1"/>
    </location>
</feature>
<evidence type="ECO:0000313" key="1">
    <source>
        <dbReference type="EMBL" id="JAS12020.1"/>
    </source>
</evidence>
<organism evidence="1">
    <name type="scientific">Clastoptera arizonana</name>
    <name type="common">Arizona spittle bug</name>
    <dbReference type="NCBI Taxonomy" id="38151"/>
    <lineage>
        <taxon>Eukaryota</taxon>
        <taxon>Metazoa</taxon>
        <taxon>Ecdysozoa</taxon>
        <taxon>Arthropoda</taxon>
        <taxon>Hexapoda</taxon>
        <taxon>Insecta</taxon>
        <taxon>Pterygota</taxon>
        <taxon>Neoptera</taxon>
        <taxon>Paraneoptera</taxon>
        <taxon>Hemiptera</taxon>
        <taxon>Auchenorrhyncha</taxon>
        <taxon>Cercopoidea</taxon>
        <taxon>Clastopteridae</taxon>
        <taxon>Clastoptera</taxon>
    </lineage>
</organism>
<reference evidence="1" key="1">
    <citation type="submission" date="2015-12" db="EMBL/GenBank/DDBJ databases">
        <title>De novo transcriptome assembly of four potential Pierce s Disease insect vectors from Arizona vineyards.</title>
        <authorList>
            <person name="Tassone E.E."/>
        </authorList>
    </citation>
    <scope>NUCLEOTIDE SEQUENCE</scope>
</reference>
<dbReference type="AlphaFoldDB" id="A0A1B6CFA5"/>